<evidence type="ECO:0000259" key="1">
    <source>
        <dbReference type="Pfam" id="PF20208"/>
    </source>
</evidence>
<organism evidence="2">
    <name type="scientific">marine sediment metagenome</name>
    <dbReference type="NCBI Taxonomy" id="412755"/>
    <lineage>
        <taxon>unclassified sequences</taxon>
        <taxon>metagenomes</taxon>
        <taxon>ecological metagenomes</taxon>
    </lineage>
</organism>
<evidence type="ECO:0000313" key="2">
    <source>
        <dbReference type="EMBL" id="GAJ02738.1"/>
    </source>
</evidence>
<dbReference type="InterPro" id="IPR046699">
    <property type="entry name" value="ARPP-1"/>
</dbReference>
<comment type="caution">
    <text evidence="2">The sequence shown here is derived from an EMBL/GenBank/DDBJ whole genome shotgun (WGS) entry which is preliminary data.</text>
</comment>
<proteinExistence type="predicted"/>
<dbReference type="AlphaFoldDB" id="X1TBM2"/>
<reference evidence="2" key="1">
    <citation type="journal article" date="2014" name="Front. Microbiol.">
        <title>High frequency of phylogenetically diverse reductive dehalogenase-homologous genes in deep subseafloor sedimentary metagenomes.</title>
        <authorList>
            <person name="Kawai M."/>
            <person name="Futagami T."/>
            <person name="Toyoda A."/>
            <person name="Takaki Y."/>
            <person name="Nishi S."/>
            <person name="Hori S."/>
            <person name="Arai W."/>
            <person name="Tsubouchi T."/>
            <person name="Morono Y."/>
            <person name="Uchiyama I."/>
            <person name="Ito T."/>
            <person name="Fujiyama A."/>
            <person name="Inagaki F."/>
            <person name="Takami H."/>
        </authorList>
    </citation>
    <scope>NUCLEOTIDE SEQUENCE</scope>
    <source>
        <strain evidence="2">Expedition CK06-06</strain>
    </source>
</reference>
<name>X1TBM2_9ZZZZ</name>
<accession>X1TBM2</accession>
<gene>
    <name evidence="2" type="ORF">S12H4_53287</name>
</gene>
<dbReference type="EMBL" id="BARW01033904">
    <property type="protein sequence ID" value="GAJ02738.1"/>
    <property type="molecule type" value="Genomic_DNA"/>
</dbReference>
<protein>
    <recommendedName>
        <fullName evidence="1">ARG and Rhodanese-Phosphatase-superfamily-associated domain-containing protein</fullName>
    </recommendedName>
</protein>
<sequence>NLASFAATTGHEAFSPYQNLSPTFASPSEDLAGRVRESQDKFTEVIKKVPKVENQVGLCLITLDGFDALESFNHPASWEAIRQEILKSESAKIADVTDKDGVFEYRVDKAKAVIRELLGATFEENIVVDKQDTSTIALESGKLIGEVVSLYGQPIHCAFMRKAN</sequence>
<feature type="non-terminal residue" evidence="2">
    <location>
        <position position="1"/>
    </location>
</feature>
<dbReference type="Pfam" id="PF20208">
    <property type="entry name" value="ARPP-1"/>
    <property type="match status" value="1"/>
</dbReference>
<feature type="domain" description="ARG and Rhodanese-Phosphatase-superfamily-associated" evidence="1">
    <location>
        <begin position="24"/>
        <end position="159"/>
    </location>
</feature>